<feature type="domain" description="Beta-ketoacyl-[acyl-carrier-protein] synthase III C-terminal" evidence="4">
    <location>
        <begin position="277"/>
        <end position="361"/>
    </location>
</feature>
<evidence type="ECO:0000259" key="5">
    <source>
        <dbReference type="Pfam" id="PF08545"/>
    </source>
</evidence>
<organism evidence="6 7">
    <name type="scientific">Streptomyces longisporoflavus</name>
    <dbReference type="NCBI Taxonomy" id="28044"/>
    <lineage>
        <taxon>Bacteria</taxon>
        <taxon>Bacillati</taxon>
        <taxon>Actinomycetota</taxon>
        <taxon>Actinomycetes</taxon>
        <taxon>Kitasatosporales</taxon>
        <taxon>Streptomycetaceae</taxon>
        <taxon>Streptomyces</taxon>
    </lineage>
</organism>
<evidence type="ECO:0000313" key="7">
    <source>
        <dbReference type="Proteomes" id="UP001610818"/>
    </source>
</evidence>
<keyword evidence="7" id="KW-1185">Reference proteome</keyword>
<dbReference type="Pfam" id="PF08545">
    <property type="entry name" value="ACP_syn_III"/>
    <property type="match status" value="1"/>
</dbReference>
<dbReference type="InterPro" id="IPR013751">
    <property type="entry name" value="ACP_syn_III_N"/>
</dbReference>
<proteinExistence type="predicted"/>
<evidence type="ECO:0000256" key="1">
    <source>
        <dbReference type="ARBA" id="ARBA00022490"/>
    </source>
</evidence>
<evidence type="ECO:0000256" key="3">
    <source>
        <dbReference type="ARBA" id="ARBA00023315"/>
    </source>
</evidence>
<dbReference type="Proteomes" id="UP001610818">
    <property type="component" value="Unassembled WGS sequence"/>
</dbReference>
<keyword evidence="2" id="KW-0808">Transferase</keyword>
<evidence type="ECO:0000259" key="4">
    <source>
        <dbReference type="Pfam" id="PF08541"/>
    </source>
</evidence>
<dbReference type="SUPFAM" id="SSF53901">
    <property type="entry name" value="Thiolase-like"/>
    <property type="match status" value="2"/>
</dbReference>
<dbReference type="InterPro" id="IPR013747">
    <property type="entry name" value="ACP_syn_III_C"/>
</dbReference>
<sequence length="387" mass="40946">MTTTTARPAPHTDPAARHVSVLSTGADLPGDPIDNATLERVCGPLPDDLLQGIEVQRRHWVVDPFTGAHHSGTAEMATNAARQALHRAGLRADDVDLLVMSTASPDNPLPAAVTLVQERLGLERCAVMEFRAGCVGAVQAMDTARRLLADGTYRTALVIGAESISPLLAPVYLGGDPDKVRMRDRLTVYTFGDGAGAAVLRAGQEGSAAERGTPRPVFATQCLGGKRKPGMLVVGGGTDTPLAEQQRRKRLMDIRLDIPGTASFGPKVFVAGLRDMLDRSGLAMSEIDACVLPEGNAEYFSKEFEEAGLGADEYARLRKNIVENLDAVGATGSAAVPLALDEGWRTGRVKPGDTVLLLAIEASRYLYAGLTLTWEAGWSPSADAPTA</sequence>
<dbReference type="Pfam" id="PF08541">
    <property type="entry name" value="ACP_syn_III_C"/>
    <property type="match status" value="1"/>
</dbReference>
<dbReference type="RefSeq" id="WP_397715437.1">
    <property type="nucleotide sequence ID" value="NZ_JBIRGN010000005.1"/>
</dbReference>
<feature type="domain" description="Beta-ketoacyl-[acyl-carrier-protein] synthase III N-terminal" evidence="5">
    <location>
        <begin position="129"/>
        <end position="207"/>
    </location>
</feature>
<reference evidence="6 7" key="1">
    <citation type="submission" date="2024-10" db="EMBL/GenBank/DDBJ databases">
        <title>The Natural Products Discovery Center: Release of the First 8490 Sequenced Strains for Exploring Actinobacteria Biosynthetic Diversity.</title>
        <authorList>
            <person name="Kalkreuter E."/>
            <person name="Kautsar S.A."/>
            <person name="Yang D."/>
            <person name="Bader C.D."/>
            <person name="Teijaro C.N."/>
            <person name="Fluegel L."/>
            <person name="Davis C.M."/>
            <person name="Simpson J.R."/>
            <person name="Lauterbach L."/>
            <person name="Steele A.D."/>
            <person name="Gui C."/>
            <person name="Meng S."/>
            <person name="Li G."/>
            <person name="Viehrig K."/>
            <person name="Ye F."/>
            <person name="Su P."/>
            <person name="Kiefer A.F."/>
            <person name="Nichols A."/>
            <person name="Cepeda A.J."/>
            <person name="Yan W."/>
            <person name="Fan B."/>
            <person name="Jiang Y."/>
            <person name="Adhikari A."/>
            <person name="Zheng C.-J."/>
            <person name="Schuster L."/>
            <person name="Cowan T.M."/>
            <person name="Smanski M.J."/>
            <person name="Chevrette M.G."/>
            <person name="De Carvalho L.P.S."/>
            <person name="Shen B."/>
        </authorList>
    </citation>
    <scope>NUCLEOTIDE SEQUENCE [LARGE SCALE GENOMIC DNA]</scope>
    <source>
        <strain evidence="6 7">NPDC017990</strain>
    </source>
</reference>
<keyword evidence="3" id="KW-0012">Acyltransferase</keyword>
<evidence type="ECO:0000313" key="6">
    <source>
        <dbReference type="EMBL" id="MFH8548981.1"/>
    </source>
</evidence>
<name>A0ABW7QVE9_9ACTN</name>
<dbReference type="EMBL" id="JBIRGQ010000005">
    <property type="protein sequence ID" value="MFH8548981.1"/>
    <property type="molecule type" value="Genomic_DNA"/>
</dbReference>
<dbReference type="InterPro" id="IPR016039">
    <property type="entry name" value="Thiolase-like"/>
</dbReference>
<protein>
    <submittedName>
        <fullName evidence="6">3-oxoacyl-ACP synthase III family protein</fullName>
    </submittedName>
</protein>
<keyword evidence="1" id="KW-0963">Cytoplasm</keyword>
<dbReference type="PANTHER" id="PTHR34069:SF2">
    <property type="entry name" value="BETA-KETOACYL-[ACYL-CARRIER-PROTEIN] SYNTHASE III"/>
    <property type="match status" value="1"/>
</dbReference>
<comment type="caution">
    <text evidence="6">The sequence shown here is derived from an EMBL/GenBank/DDBJ whole genome shotgun (WGS) entry which is preliminary data.</text>
</comment>
<dbReference type="Gene3D" id="3.40.47.10">
    <property type="match status" value="2"/>
</dbReference>
<gene>
    <name evidence="6" type="ORF">ACH4F9_28585</name>
</gene>
<evidence type="ECO:0000256" key="2">
    <source>
        <dbReference type="ARBA" id="ARBA00022679"/>
    </source>
</evidence>
<accession>A0ABW7QVE9</accession>
<dbReference type="PANTHER" id="PTHR34069">
    <property type="entry name" value="3-OXOACYL-[ACYL-CARRIER-PROTEIN] SYNTHASE 3"/>
    <property type="match status" value="1"/>
</dbReference>